<evidence type="ECO:0000313" key="3">
    <source>
        <dbReference type="Proteomes" id="UP000648801"/>
    </source>
</evidence>
<feature type="signal peptide" evidence="1">
    <location>
        <begin position="1"/>
        <end position="21"/>
    </location>
</feature>
<feature type="chain" id="PRO_5037218169" description="Outer membrane protein beta-barrel domain-containing protein" evidence="1">
    <location>
        <begin position="22"/>
        <end position="167"/>
    </location>
</feature>
<dbReference type="Proteomes" id="UP000648801">
    <property type="component" value="Unassembled WGS sequence"/>
</dbReference>
<proteinExistence type="predicted"/>
<name>A0A916RVH4_9BACT</name>
<dbReference type="EMBL" id="BMJB01000001">
    <property type="protein sequence ID" value="GGA71895.1"/>
    <property type="molecule type" value="Genomic_DNA"/>
</dbReference>
<organism evidence="2 3">
    <name type="scientific">Edaphobacter acidisoli</name>
    <dbReference type="NCBI Taxonomy" id="2040573"/>
    <lineage>
        <taxon>Bacteria</taxon>
        <taxon>Pseudomonadati</taxon>
        <taxon>Acidobacteriota</taxon>
        <taxon>Terriglobia</taxon>
        <taxon>Terriglobales</taxon>
        <taxon>Acidobacteriaceae</taxon>
        <taxon>Edaphobacter</taxon>
    </lineage>
</organism>
<evidence type="ECO:0000313" key="2">
    <source>
        <dbReference type="EMBL" id="GGA71895.1"/>
    </source>
</evidence>
<sequence>MKTRLPVSAALLVTIVTTLFAATAAAQIGVYAGFSGGHVTSASNTLFGPLFGAYMQRGSPLSIGLDARGSFLTRNGSQFYTGAAGPRVAITPPLARIKPYLEGLVGVGGTSGGGTSSTHLNYQVLFGVDATIVPRVDWRVIEYSYSALEGASTSATILTTGIVVRLP</sequence>
<dbReference type="AlphaFoldDB" id="A0A916RVH4"/>
<evidence type="ECO:0000256" key="1">
    <source>
        <dbReference type="SAM" id="SignalP"/>
    </source>
</evidence>
<dbReference type="RefSeq" id="WP_188759519.1">
    <property type="nucleotide sequence ID" value="NZ_BMJB01000001.1"/>
</dbReference>
<comment type="caution">
    <text evidence="2">The sequence shown here is derived from an EMBL/GenBank/DDBJ whole genome shotgun (WGS) entry which is preliminary data.</text>
</comment>
<reference evidence="2" key="2">
    <citation type="submission" date="2020-09" db="EMBL/GenBank/DDBJ databases">
        <authorList>
            <person name="Sun Q."/>
            <person name="Zhou Y."/>
        </authorList>
    </citation>
    <scope>NUCLEOTIDE SEQUENCE</scope>
    <source>
        <strain evidence="2">CGMCC 1.15447</strain>
    </source>
</reference>
<dbReference type="InterPro" id="IPR011250">
    <property type="entry name" value="OMP/PagP_B-barrel"/>
</dbReference>
<protein>
    <recommendedName>
        <fullName evidence="4">Outer membrane protein beta-barrel domain-containing protein</fullName>
    </recommendedName>
</protein>
<keyword evidence="1" id="KW-0732">Signal</keyword>
<keyword evidence="3" id="KW-1185">Reference proteome</keyword>
<accession>A0A916RVH4</accession>
<dbReference type="SUPFAM" id="SSF56925">
    <property type="entry name" value="OMPA-like"/>
    <property type="match status" value="1"/>
</dbReference>
<gene>
    <name evidence="2" type="ORF">GCM10011507_24400</name>
</gene>
<reference evidence="2" key="1">
    <citation type="journal article" date="2014" name="Int. J. Syst. Evol. Microbiol.">
        <title>Complete genome sequence of Corynebacterium casei LMG S-19264T (=DSM 44701T), isolated from a smear-ripened cheese.</title>
        <authorList>
            <consortium name="US DOE Joint Genome Institute (JGI-PGF)"/>
            <person name="Walter F."/>
            <person name="Albersmeier A."/>
            <person name="Kalinowski J."/>
            <person name="Ruckert C."/>
        </authorList>
    </citation>
    <scope>NUCLEOTIDE SEQUENCE</scope>
    <source>
        <strain evidence="2">CGMCC 1.15447</strain>
    </source>
</reference>
<evidence type="ECO:0008006" key="4">
    <source>
        <dbReference type="Google" id="ProtNLM"/>
    </source>
</evidence>